<dbReference type="PROSITE" id="PS50053">
    <property type="entry name" value="UBIQUITIN_2"/>
    <property type="match status" value="1"/>
</dbReference>
<dbReference type="Pfam" id="PF13373">
    <property type="entry name" value="Dsc3_C"/>
    <property type="match status" value="1"/>
</dbReference>
<evidence type="ECO:0000313" key="3">
    <source>
        <dbReference type="EMBL" id="KAE9408663.1"/>
    </source>
</evidence>
<dbReference type="Pfam" id="PF10302">
    <property type="entry name" value="Dsc3_N"/>
    <property type="match status" value="1"/>
</dbReference>
<evidence type="ECO:0000259" key="2">
    <source>
        <dbReference type="PROSITE" id="PS50053"/>
    </source>
</evidence>
<feature type="transmembrane region" description="Helical" evidence="1">
    <location>
        <begin position="221"/>
        <end position="238"/>
    </location>
</feature>
<dbReference type="SUPFAM" id="SSF54236">
    <property type="entry name" value="Ubiquitin-like"/>
    <property type="match status" value="1"/>
</dbReference>
<dbReference type="InterPro" id="IPR019413">
    <property type="entry name" value="Dsc3_ub-like_dom"/>
</dbReference>
<reference evidence="3" key="1">
    <citation type="journal article" date="2019" name="Environ. Microbiol.">
        <title>Fungal ecological strategies reflected in gene transcription - a case study of two litter decomposers.</title>
        <authorList>
            <person name="Barbi F."/>
            <person name="Kohler A."/>
            <person name="Barry K."/>
            <person name="Baskaran P."/>
            <person name="Daum C."/>
            <person name="Fauchery L."/>
            <person name="Ihrmark K."/>
            <person name="Kuo A."/>
            <person name="LaButti K."/>
            <person name="Lipzen A."/>
            <person name="Morin E."/>
            <person name="Grigoriev I.V."/>
            <person name="Henrissat B."/>
            <person name="Lindahl B."/>
            <person name="Martin F."/>
        </authorList>
    </citation>
    <scope>NUCLEOTIDE SEQUENCE</scope>
    <source>
        <strain evidence="3">JB14</strain>
    </source>
</reference>
<dbReference type="GO" id="GO:0005783">
    <property type="term" value="C:endoplasmic reticulum"/>
    <property type="evidence" value="ECO:0007669"/>
    <property type="project" value="TreeGrafter"/>
</dbReference>
<dbReference type="Proteomes" id="UP000799118">
    <property type="component" value="Unassembled WGS sequence"/>
</dbReference>
<sequence>MLSEKAKGKQRAIDADPLLAEATDVASLTPSTRSFTVRFTESDVPDLEISVTEQDAIRDVKKYIRLQRPELKDRRLRLIHSGKLFTDGMLVYSWLKSLDERQQRAAQEFGPQSSAPAAWLHCSVGQKLEPSELENDEGKEQTSQIQPARGFDRLASLGFSEEEIAGIRRQFHSQSTSNFLDDRDFDDDEDYDEHARALEEQWIDNLDNNEVSNSSNPSSPAMIGIIIGFFFPFIPAFINGNKPVPPIFWEDGTEHRHTESVVFSRTIQIGLVAGFLANVLFGMWRFLLDTS</sequence>
<dbReference type="InterPro" id="IPR000626">
    <property type="entry name" value="Ubiquitin-like_dom"/>
</dbReference>
<gene>
    <name evidence="3" type="ORF">BT96DRAFT_1013287</name>
</gene>
<accession>A0A6A4IG00</accession>
<proteinExistence type="predicted"/>
<evidence type="ECO:0000313" key="4">
    <source>
        <dbReference type="Proteomes" id="UP000799118"/>
    </source>
</evidence>
<protein>
    <recommendedName>
        <fullName evidence="2">Ubiquitin-like domain-containing protein</fullName>
    </recommendedName>
</protein>
<dbReference type="EMBL" id="ML769390">
    <property type="protein sequence ID" value="KAE9408663.1"/>
    <property type="molecule type" value="Genomic_DNA"/>
</dbReference>
<keyword evidence="4" id="KW-1185">Reference proteome</keyword>
<dbReference type="OrthoDB" id="2556122at2759"/>
<evidence type="ECO:0000256" key="1">
    <source>
        <dbReference type="SAM" id="Phobius"/>
    </source>
</evidence>
<keyword evidence="1" id="KW-0812">Transmembrane</keyword>
<dbReference type="GO" id="GO:0044695">
    <property type="term" value="C:Dsc E3 ubiquitin ligase complex"/>
    <property type="evidence" value="ECO:0007669"/>
    <property type="project" value="InterPro"/>
</dbReference>
<dbReference type="InterPro" id="IPR025390">
    <property type="entry name" value="Dsc3_C"/>
</dbReference>
<keyword evidence="1" id="KW-1133">Transmembrane helix</keyword>
<feature type="domain" description="Ubiquitin-like" evidence="2">
    <location>
        <begin position="33"/>
        <end position="89"/>
    </location>
</feature>
<dbReference type="AlphaFoldDB" id="A0A6A4IG00"/>
<dbReference type="PANTHER" id="PTHR28049:SF1">
    <property type="entry name" value="DSC E3 UBIQUITIN LIGASE COMPLEX SUBUNIT 3"/>
    <property type="match status" value="1"/>
</dbReference>
<dbReference type="InterPro" id="IPR045226">
    <property type="entry name" value="Dsc3"/>
</dbReference>
<feature type="transmembrane region" description="Helical" evidence="1">
    <location>
        <begin position="267"/>
        <end position="288"/>
    </location>
</feature>
<organism evidence="3 4">
    <name type="scientific">Gymnopus androsaceus JB14</name>
    <dbReference type="NCBI Taxonomy" id="1447944"/>
    <lineage>
        <taxon>Eukaryota</taxon>
        <taxon>Fungi</taxon>
        <taxon>Dikarya</taxon>
        <taxon>Basidiomycota</taxon>
        <taxon>Agaricomycotina</taxon>
        <taxon>Agaricomycetes</taxon>
        <taxon>Agaricomycetidae</taxon>
        <taxon>Agaricales</taxon>
        <taxon>Marasmiineae</taxon>
        <taxon>Omphalotaceae</taxon>
        <taxon>Gymnopus</taxon>
    </lineage>
</organism>
<dbReference type="PANTHER" id="PTHR28049">
    <property type="entry name" value="TRANSMEMBRANE PROTEIN YOR223W"/>
    <property type="match status" value="1"/>
</dbReference>
<name>A0A6A4IG00_9AGAR</name>
<dbReference type="Gene3D" id="3.10.20.90">
    <property type="entry name" value="Phosphatidylinositol 3-kinase Catalytic Subunit, Chain A, domain 1"/>
    <property type="match status" value="1"/>
</dbReference>
<dbReference type="InterPro" id="IPR029071">
    <property type="entry name" value="Ubiquitin-like_domsf"/>
</dbReference>
<keyword evidence="1" id="KW-0472">Membrane</keyword>